<name>A0ABT1AY17_9FLAO</name>
<evidence type="ECO:0000313" key="1">
    <source>
        <dbReference type="EMBL" id="MCO5724108.1"/>
    </source>
</evidence>
<dbReference type="RefSeq" id="WP_252740478.1">
    <property type="nucleotide sequence ID" value="NZ_JAMXIB010000002.1"/>
</dbReference>
<evidence type="ECO:0000313" key="2">
    <source>
        <dbReference type="Proteomes" id="UP001206312"/>
    </source>
</evidence>
<organism evidence="1 2">
    <name type="scientific">Robiginitalea marina</name>
    <dbReference type="NCBI Taxonomy" id="2954105"/>
    <lineage>
        <taxon>Bacteria</taxon>
        <taxon>Pseudomonadati</taxon>
        <taxon>Bacteroidota</taxon>
        <taxon>Flavobacteriia</taxon>
        <taxon>Flavobacteriales</taxon>
        <taxon>Flavobacteriaceae</taxon>
        <taxon>Robiginitalea</taxon>
    </lineage>
</organism>
<proteinExistence type="predicted"/>
<reference evidence="1 2" key="1">
    <citation type="submission" date="2022-06" db="EMBL/GenBank/DDBJ databases">
        <authorList>
            <person name="Xuan X."/>
        </authorList>
    </citation>
    <scope>NUCLEOTIDE SEQUENCE [LARGE SCALE GENOMIC DNA]</scope>
    <source>
        <strain evidence="1 2">2V75</strain>
    </source>
</reference>
<sequence length="99" mass="11213">MSYSSLTFGLPKYNIDGDLLFTRNMARELAAGALYIAITDLKRYFRKNPTLRQSDYQRYFINQLRATWIDLTNGLGTIDQLGSNHPQTAANAITYDPCG</sequence>
<dbReference type="EMBL" id="JAMXIB010000002">
    <property type="protein sequence ID" value="MCO5724108.1"/>
    <property type="molecule type" value="Genomic_DNA"/>
</dbReference>
<accession>A0ABT1AY17</accession>
<dbReference type="Proteomes" id="UP001206312">
    <property type="component" value="Unassembled WGS sequence"/>
</dbReference>
<gene>
    <name evidence="1" type="ORF">NG653_04520</name>
</gene>
<comment type="caution">
    <text evidence="1">The sequence shown here is derived from an EMBL/GenBank/DDBJ whole genome shotgun (WGS) entry which is preliminary data.</text>
</comment>
<keyword evidence="2" id="KW-1185">Reference proteome</keyword>
<protein>
    <submittedName>
        <fullName evidence="1">Uncharacterized protein</fullName>
    </submittedName>
</protein>